<comment type="caution">
    <text evidence="7">The sequence shown here is derived from an EMBL/GenBank/DDBJ whole genome shotgun (WGS) entry which is preliminary data.</text>
</comment>
<comment type="subcellular location">
    <subcellularLocation>
        <location evidence="1">Membrane</location>
        <topology evidence="1">Multi-pass membrane protein</topology>
    </subcellularLocation>
</comment>
<keyword evidence="7" id="KW-0645">Protease</keyword>
<dbReference type="AlphaFoldDB" id="A0A9D2B9Z2"/>
<keyword evidence="3 6" id="KW-1133">Transmembrane helix</keyword>
<keyword evidence="4 6" id="KW-0472">Membrane</keyword>
<keyword evidence="7" id="KW-0378">Hydrolase</keyword>
<dbReference type="InterPro" id="IPR035952">
    <property type="entry name" value="Rhomboid-like_sf"/>
</dbReference>
<evidence type="ECO:0000256" key="6">
    <source>
        <dbReference type="SAM" id="Phobius"/>
    </source>
</evidence>
<evidence type="ECO:0000313" key="7">
    <source>
        <dbReference type="EMBL" id="HIX68368.1"/>
    </source>
</evidence>
<feature type="transmembrane region" description="Helical" evidence="6">
    <location>
        <begin position="186"/>
        <end position="207"/>
    </location>
</feature>
<evidence type="ECO:0000256" key="1">
    <source>
        <dbReference type="ARBA" id="ARBA00004141"/>
    </source>
</evidence>
<dbReference type="Gene3D" id="1.20.1540.10">
    <property type="entry name" value="Rhomboid-like"/>
    <property type="match status" value="1"/>
</dbReference>
<accession>A0A9D2B9Z2</accession>
<protein>
    <submittedName>
        <fullName evidence="7">Rhomboid family intramembrane serine protease</fullName>
    </submittedName>
</protein>
<dbReference type="SUPFAM" id="SSF144091">
    <property type="entry name" value="Rhomboid-like"/>
    <property type="match status" value="1"/>
</dbReference>
<dbReference type="GO" id="GO:0016020">
    <property type="term" value="C:membrane"/>
    <property type="evidence" value="ECO:0007669"/>
    <property type="project" value="UniProtKB-SubCell"/>
</dbReference>
<keyword evidence="2 6" id="KW-0812">Transmembrane</keyword>
<feature type="transmembrane region" description="Helical" evidence="6">
    <location>
        <begin position="21"/>
        <end position="43"/>
    </location>
</feature>
<evidence type="ECO:0000256" key="4">
    <source>
        <dbReference type="ARBA" id="ARBA00023136"/>
    </source>
</evidence>
<sequence>MWLNRLEEKFGRYAIPNLPKIIVILYAVGFLLQQIMPQTYAWFSLNPYLVLHGEVWRLVSFLLIAPSNSLIFIIFVLLFYYSIASSLEQVWGSFRFNMYYLIGVLGTILGAFLTYLVLSYAYGEFAAASVYMDTFYLNMTLFLAYAMMFPDMQVYFYMILPIRVKWIALLDGIYLAYIFVTSGFTAYGISVKVSIVVALLNFLLFFFSMKRIRSRGASFARKTANRQRKKEFRSGSQTRAGRKKNGALHECAVCHRTELDDPTLEFRYCSKCDGDYEYCQDHLFTHKHVKK</sequence>
<evidence type="ECO:0000313" key="8">
    <source>
        <dbReference type="Proteomes" id="UP000886721"/>
    </source>
</evidence>
<dbReference type="Proteomes" id="UP000886721">
    <property type="component" value="Unassembled WGS sequence"/>
</dbReference>
<feature type="transmembrane region" description="Helical" evidence="6">
    <location>
        <begin position="99"/>
        <end position="122"/>
    </location>
</feature>
<name>A0A9D2B9Z2_9FIRM</name>
<feature type="region of interest" description="Disordered" evidence="5">
    <location>
        <begin position="221"/>
        <end position="243"/>
    </location>
</feature>
<feature type="transmembrane region" description="Helical" evidence="6">
    <location>
        <begin position="128"/>
        <end position="147"/>
    </location>
</feature>
<gene>
    <name evidence="7" type="ORF">H9735_09680</name>
</gene>
<evidence type="ECO:0000256" key="3">
    <source>
        <dbReference type="ARBA" id="ARBA00022989"/>
    </source>
</evidence>
<organism evidence="7 8">
    <name type="scientific">Candidatus Anaerostipes excrementavium</name>
    <dbReference type="NCBI Taxonomy" id="2838463"/>
    <lineage>
        <taxon>Bacteria</taxon>
        <taxon>Bacillati</taxon>
        <taxon>Bacillota</taxon>
        <taxon>Clostridia</taxon>
        <taxon>Lachnospirales</taxon>
        <taxon>Lachnospiraceae</taxon>
        <taxon>Anaerostipes</taxon>
    </lineage>
</organism>
<evidence type="ECO:0000256" key="5">
    <source>
        <dbReference type="SAM" id="MobiDB-lite"/>
    </source>
</evidence>
<reference evidence="7" key="2">
    <citation type="submission" date="2021-04" db="EMBL/GenBank/DDBJ databases">
        <authorList>
            <person name="Gilroy R."/>
        </authorList>
    </citation>
    <scope>NUCLEOTIDE SEQUENCE</scope>
    <source>
        <strain evidence="7">CHK191-13928</strain>
    </source>
</reference>
<dbReference type="GO" id="GO:0008233">
    <property type="term" value="F:peptidase activity"/>
    <property type="evidence" value="ECO:0007669"/>
    <property type="project" value="UniProtKB-KW"/>
</dbReference>
<proteinExistence type="predicted"/>
<feature type="transmembrane region" description="Helical" evidence="6">
    <location>
        <begin position="154"/>
        <end position="180"/>
    </location>
</feature>
<dbReference type="EMBL" id="DXEM01000031">
    <property type="protein sequence ID" value="HIX68368.1"/>
    <property type="molecule type" value="Genomic_DNA"/>
</dbReference>
<evidence type="ECO:0000256" key="2">
    <source>
        <dbReference type="ARBA" id="ARBA00022692"/>
    </source>
</evidence>
<feature type="transmembrane region" description="Helical" evidence="6">
    <location>
        <begin position="55"/>
        <end position="79"/>
    </location>
</feature>
<reference evidence="7" key="1">
    <citation type="journal article" date="2021" name="PeerJ">
        <title>Extensive microbial diversity within the chicken gut microbiome revealed by metagenomics and culture.</title>
        <authorList>
            <person name="Gilroy R."/>
            <person name="Ravi A."/>
            <person name="Getino M."/>
            <person name="Pursley I."/>
            <person name="Horton D.L."/>
            <person name="Alikhan N.F."/>
            <person name="Baker D."/>
            <person name="Gharbi K."/>
            <person name="Hall N."/>
            <person name="Watson M."/>
            <person name="Adriaenssens E.M."/>
            <person name="Foster-Nyarko E."/>
            <person name="Jarju S."/>
            <person name="Secka A."/>
            <person name="Antonio M."/>
            <person name="Oren A."/>
            <person name="Chaudhuri R.R."/>
            <person name="La Ragione R."/>
            <person name="Hildebrand F."/>
            <person name="Pallen M.J."/>
        </authorList>
    </citation>
    <scope>NUCLEOTIDE SEQUENCE</scope>
    <source>
        <strain evidence="7">CHK191-13928</strain>
    </source>
</reference>
<dbReference type="GO" id="GO:0006508">
    <property type="term" value="P:proteolysis"/>
    <property type="evidence" value="ECO:0007669"/>
    <property type="project" value="UniProtKB-KW"/>
</dbReference>